<keyword evidence="3" id="KW-1185">Reference proteome</keyword>
<dbReference type="AlphaFoldDB" id="A0AAN6DUF4"/>
<reference evidence="2" key="1">
    <citation type="journal article" date="2022" name="bioRxiv">
        <title>Deciphering the potential niche of two novel black yeast fungi from a biological soil crust based on their genomes, phenotypes, and melanin regulation.</title>
        <authorList>
            <consortium name="DOE Joint Genome Institute"/>
            <person name="Carr E.C."/>
            <person name="Barton Q."/>
            <person name="Grambo S."/>
            <person name="Sullivan M."/>
            <person name="Renfro C.M."/>
            <person name="Kuo A."/>
            <person name="Pangilinan J."/>
            <person name="Lipzen A."/>
            <person name="Keymanesh K."/>
            <person name="Savage E."/>
            <person name="Barry K."/>
            <person name="Grigoriev I.V."/>
            <person name="Riekhof W.R."/>
            <person name="Harris S.S."/>
        </authorList>
    </citation>
    <scope>NUCLEOTIDE SEQUENCE</scope>
    <source>
        <strain evidence="2">JF 03-4F</strain>
    </source>
</reference>
<dbReference type="PRINTS" id="PR00081">
    <property type="entry name" value="GDHRDH"/>
</dbReference>
<sequence>MPSHNHKGQNGSTQVASKDMPSLPENFFPVFMKNQFRTTIPLPTKDKYPSVKGQCAIITGSNTGLGYEASRQLLSLGLSHLVMGVRSLAKGNAAASKIRAANPSAKIDVWALDMESYDSIQAFVRKCNDDLPRIDMVILNAGMGAMKFNAVPATGHEMTVQVNHISTSLLTILLLPVLTKKSKSNSAARPPVLTVVNSATAHLCKLPNKDSRPLLASFDDPSNFDANERYGASKLLCQLFIVKLADLVDPNNVIINMVDPGLTKGTELAREVPGFVAPILKLGMAIVGRRLDRAAATYIDAVLGHGMETHGCFLMNEEIVGLSKWYHTDGEALTAAIWNETMQELRFAGVEEIVASMHS</sequence>
<comment type="caution">
    <text evidence="2">The sequence shown here is derived from an EMBL/GenBank/DDBJ whole genome shotgun (WGS) entry which is preliminary data.</text>
</comment>
<keyword evidence="1" id="KW-0560">Oxidoreductase</keyword>
<dbReference type="PANTHER" id="PTHR43157">
    <property type="entry name" value="PHOSPHATIDYLINOSITOL-GLYCAN BIOSYNTHESIS CLASS F PROTEIN-RELATED"/>
    <property type="match status" value="1"/>
</dbReference>
<dbReference type="PANTHER" id="PTHR43157:SF35">
    <property type="entry name" value="DEHYDROGENASE_REDUCTASE FAMILY PROTEIN, PUTATIVE-RELATED"/>
    <property type="match status" value="1"/>
</dbReference>
<evidence type="ECO:0000256" key="1">
    <source>
        <dbReference type="ARBA" id="ARBA00023002"/>
    </source>
</evidence>
<dbReference type="GO" id="GO:0016491">
    <property type="term" value="F:oxidoreductase activity"/>
    <property type="evidence" value="ECO:0007669"/>
    <property type="project" value="UniProtKB-KW"/>
</dbReference>
<dbReference type="InterPro" id="IPR002347">
    <property type="entry name" value="SDR_fam"/>
</dbReference>
<accession>A0AAN6DUF4</accession>
<proteinExistence type="predicted"/>
<dbReference type="EMBL" id="MU404356">
    <property type="protein sequence ID" value="KAI1611402.1"/>
    <property type="molecule type" value="Genomic_DNA"/>
</dbReference>
<dbReference type="SUPFAM" id="SSF51735">
    <property type="entry name" value="NAD(P)-binding Rossmann-fold domains"/>
    <property type="match status" value="1"/>
</dbReference>
<gene>
    <name evidence="2" type="ORF">EDD36DRAFT_466343</name>
</gene>
<protein>
    <submittedName>
        <fullName evidence="2">Short-chain dehydrogenase/reductase family protein</fullName>
    </submittedName>
</protein>
<organism evidence="2 3">
    <name type="scientific">Exophiala viscosa</name>
    <dbReference type="NCBI Taxonomy" id="2486360"/>
    <lineage>
        <taxon>Eukaryota</taxon>
        <taxon>Fungi</taxon>
        <taxon>Dikarya</taxon>
        <taxon>Ascomycota</taxon>
        <taxon>Pezizomycotina</taxon>
        <taxon>Eurotiomycetes</taxon>
        <taxon>Chaetothyriomycetidae</taxon>
        <taxon>Chaetothyriales</taxon>
        <taxon>Herpotrichiellaceae</taxon>
        <taxon>Exophiala</taxon>
    </lineage>
</organism>
<name>A0AAN6DUF4_9EURO</name>
<evidence type="ECO:0000313" key="2">
    <source>
        <dbReference type="EMBL" id="KAI1611402.1"/>
    </source>
</evidence>
<dbReference type="Gene3D" id="3.40.50.720">
    <property type="entry name" value="NAD(P)-binding Rossmann-like Domain"/>
    <property type="match status" value="1"/>
</dbReference>
<evidence type="ECO:0000313" key="3">
    <source>
        <dbReference type="Proteomes" id="UP001203852"/>
    </source>
</evidence>
<dbReference type="InterPro" id="IPR036291">
    <property type="entry name" value="NAD(P)-bd_dom_sf"/>
</dbReference>
<dbReference type="Pfam" id="PF00106">
    <property type="entry name" value="adh_short"/>
    <property type="match status" value="1"/>
</dbReference>
<dbReference type="Proteomes" id="UP001203852">
    <property type="component" value="Unassembled WGS sequence"/>
</dbReference>